<dbReference type="InterPro" id="IPR008274">
    <property type="entry name" value="AldOxase/xan_DH_MoCoBD1"/>
</dbReference>
<dbReference type="SMART" id="SM01008">
    <property type="entry name" value="Ald_Xan_dh_C"/>
    <property type="match status" value="1"/>
</dbReference>
<dbReference type="InterPro" id="IPR052516">
    <property type="entry name" value="N-heterocyclic_Hydroxylase"/>
</dbReference>
<name>A0A4Q1TPM2_RHILE</name>
<dbReference type="Proteomes" id="UP000290767">
    <property type="component" value="Unassembled WGS sequence"/>
</dbReference>
<dbReference type="InterPro" id="IPR000674">
    <property type="entry name" value="Ald_Oxase/Xan_DH_a/b"/>
</dbReference>
<dbReference type="InterPro" id="IPR037165">
    <property type="entry name" value="AldOxase/xan_DH_Mopterin-bd_sf"/>
</dbReference>
<dbReference type="GO" id="GO:0016491">
    <property type="term" value="F:oxidoreductase activity"/>
    <property type="evidence" value="ECO:0007669"/>
    <property type="project" value="InterPro"/>
</dbReference>
<dbReference type="Pfam" id="PF01315">
    <property type="entry name" value="Ald_Xan_dh_C"/>
    <property type="match status" value="1"/>
</dbReference>
<gene>
    <name evidence="3" type="ORF">B5P46_24315</name>
</gene>
<dbReference type="RefSeq" id="WP_129420995.1">
    <property type="nucleotide sequence ID" value="NZ_MZMU01000017.1"/>
</dbReference>
<dbReference type="PANTHER" id="PTHR47495">
    <property type="entry name" value="ALDEHYDE DEHYDROGENASE"/>
    <property type="match status" value="1"/>
</dbReference>
<evidence type="ECO:0000313" key="4">
    <source>
        <dbReference type="Proteomes" id="UP000290767"/>
    </source>
</evidence>
<dbReference type="EMBL" id="MZMU01000017">
    <property type="protein sequence ID" value="RXT20544.1"/>
    <property type="molecule type" value="Genomic_DNA"/>
</dbReference>
<dbReference type="Gene3D" id="3.90.1170.50">
    <property type="entry name" value="Aldehyde oxidase/xanthine dehydrogenase, a/b hammerhead"/>
    <property type="match status" value="1"/>
</dbReference>
<sequence length="720" mass="77333">MTAAPFNDRARVDAYDKVRGVTQYAADIQFPRMLYAMTVPSRVAKGRMTAIVTDAAMQVPGVVRILTPADFPPPPEPTGEDGPPPPPPTLEMEIAYRGQPIALVLAETLEAAVQGAEAIRQRFADAPFSSVIDSEGSKREPVEDWVAGNAEQAMAGAVTTIEASYESPTQHHNPIELLTTTAVWADGRLTIYECSQGVNVTKGSVAAALRLDPAIVDVKSAYIGGGFGQKGLAQRQTALVAQAAILTGRPVKLVSPRGQIFHVATYRPNSRHKVQIGVDVNGKMIAANYHAEHEQSRTGFFSPAEYHESPIRMYGIENYRGTAANIRIDRQAPGYMRAPHPQASCFAFESAVDELAHKLGRDPVAFRIENDTQIDHKTGNPLSSRFLNECLIEGARRFGWERRSAMPGSMKADDGTQIGWGVAAGCYPSMMPPAIATLRINANGSTRFATSGHEMGQGIRTAIAAILVEGLDISTDKLEVVIGDTTAAPQHMTAGSWGTAGAIPATAKAVERMRAAVAELLEGRQIAGNLHQQLASVRRPFLQVEVSEVGPGQNADAIAALRQGGFVVAGPEYPDFTTMSYIAHFVEVRIEPRTRRIRMPRVVSIADCGRVISPRTAESQIRGGVVWAFSAALREATEIDPRFGGYLNNDLADYVVAVNADIGEIDVGFVDKPDLLANSVGLKGLGEVAMVGASAAIANAVFHATGKRLRELPIRIEHLL</sequence>
<feature type="compositionally biased region" description="Pro residues" evidence="1">
    <location>
        <begin position="70"/>
        <end position="88"/>
    </location>
</feature>
<reference evidence="3 4" key="1">
    <citation type="submission" date="2017-03" db="EMBL/GenBank/DDBJ databases">
        <authorList>
            <person name="Safronova V.I."/>
            <person name="Sazanova A.L."/>
            <person name="Chirak E.R."/>
        </authorList>
    </citation>
    <scope>NUCLEOTIDE SEQUENCE [LARGE SCALE GENOMIC DNA]</scope>
    <source>
        <strain evidence="3 4">Tri-43</strain>
    </source>
</reference>
<evidence type="ECO:0000256" key="1">
    <source>
        <dbReference type="SAM" id="MobiDB-lite"/>
    </source>
</evidence>
<dbReference type="Pfam" id="PF02738">
    <property type="entry name" value="MoCoBD_1"/>
    <property type="match status" value="1"/>
</dbReference>
<accession>A0A4Q1TPM2</accession>
<proteinExistence type="predicted"/>
<organism evidence="3 4">
    <name type="scientific">Rhizobium leguminosarum</name>
    <dbReference type="NCBI Taxonomy" id="384"/>
    <lineage>
        <taxon>Bacteria</taxon>
        <taxon>Pseudomonadati</taxon>
        <taxon>Pseudomonadota</taxon>
        <taxon>Alphaproteobacteria</taxon>
        <taxon>Hyphomicrobiales</taxon>
        <taxon>Rhizobiaceae</taxon>
        <taxon>Rhizobium/Agrobacterium group</taxon>
        <taxon>Rhizobium</taxon>
    </lineage>
</organism>
<dbReference type="InterPro" id="IPR046867">
    <property type="entry name" value="AldOxase/xan_DH_MoCoBD2"/>
</dbReference>
<dbReference type="Pfam" id="PF20256">
    <property type="entry name" value="MoCoBD_2"/>
    <property type="match status" value="1"/>
</dbReference>
<feature type="domain" description="Aldehyde oxidase/xanthine dehydrogenase a/b hammerhead" evidence="2">
    <location>
        <begin position="19"/>
        <end position="127"/>
    </location>
</feature>
<evidence type="ECO:0000259" key="2">
    <source>
        <dbReference type="SMART" id="SM01008"/>
    </source>
</evidence>
<dbReference type="SUPFAM" id="SSF56003">
    <property type="entry name" value="Molybdenum cofactor-binding domain"/>
    <property type="match status" value="1"/>
</dbReference>
<dbReference type="AlphaFoldDB" id="A0A4Q1TPM2"/>
<dbReference type="Gene3D" id="3.30.365.10">
    <property type="entry name" value="Aldehyde oxidase/xanthine dehydrogenase, molybdopterin binding domain"/>
    <property type="match status" value="4"/>
</dbReference>
<dbReference type="InterPro" id="IPR036856">
    <property type="entry name" value="Ald_Oxase/Xan_DH_a/b_sf"/>
</dbReference>
<feature type="region of interest" description="Disordered" evidence="1">
    <location>
        <begin position="66"/>
        <end position="88"/>
    </location>
</feature>
<evidence type="ECO:0000313" key="3">
    <source>
        <dbReference type="EMBL" id="RXT20544.1"/>
    </source>
</evidence>
<protein>
    <submittedName>
        <fullName evidence="3">Xanthine dehydrogenase</fullName>
    </submittedName>
</protein>
<dbReference type="SUPFAM" id="SSF54665">
    <property type="entry name" value="CO dehydrogenase molybdoprotein N-domain-like"/>
    <property type="match status" value="1"/>
</dbReference>
<comment type="caution">
    <text evidence="3">The sequence shown here is derived from an EMBL/GenBank/DDBJ whole genome shotgun (WGS) entry which is preliminary data.</text>
</comment>
<dbReference type="PANTHER" id="PTHR47495:SF1">
    <property type="entry name" value="BLL3820 PROTEIN"/>
    <property type="match status" value="1"/>
</dbReference>